<name>A0A8D8GU05_CULPI</name>
<organism evidence="1">
    <name type="scientific">Culex pipiens</name>
    <name type="common">House mosquito</name>
    <dbReference type="NCBI Taxonomy" id="7175"/>
    <lineage>
        <taxon>Eukaryota</taxon>
        <taxon>Metazoa</taxon>
        <taxon>Ecdysozoa</taxon>
        <taxon>Arthropoda</taxon>
        <taxon>Hexapoda</taxon>
        <taxon>Insecta</taxon>
        <taxon>Pterygota</taxon>
        <taxon>Neoptera</taxon>
        <taxon>Endopterygota</taxon>
        <taxon>Diptera</taxon>
        <taxon>Nematocera</taxon>
        <taxon>Culicoidea</taxon>
        <taxon>Culicidae</taxon>
        <taxon>Culicinae</taxon>
        <taxon>Culicini</taxon>
        <taxon>Culex</taxon>
        <taxon>Culex</taxon>
    </lineage>
</organism>
<sequence>MCAVGCTASGHRWYTNRLSRTRWHRFYGAINGTNSLRIRTRCGGVRSICRKPARSATLSPDCTRFAARGMSAVGTGWPCTCTCATSRWRMPRFITVMGTF</sequence>
<proteinExistence type="predicted"/>
<dbReference type="EMBL" id="HBUE01180518">
    <property type="protein sequence ID" value="CAG6519971.1"/>
    <property type="molecule type" value="Transcribed_RNA"/>
</dbReference>
<dbReference type="AlphaFoldDB" id="A0A8D8GU05"/>
<protein>
    <submittedName>
        <fullName evidence="1">(northern house mosquito) hypothetical protein</fullName>
    </submittedName>
</protein>
<evidence type="ECO:0000313" key="1">
    <source>
        <dbReference type="EMBL" id="CAG6519971.1"/>
    </source>
</evidence>
<dbReference type="EMBL" id="HBUE01286122">
    <property type="protein sequence ID" value="CAG6571535.1"/>
    <property type="molecule type" value="Transcribed_RNA"/>
</dbReference>
<accession>A0A8D8GU05</accession>
<reference evidence="1" key="1">
    <citation type="submission" date="2021-05" db="EMBL/GenBank/DDBJ databases">
        <authorList>
            <person name="Alioto T."/>
            <person name="Alioto T."/>
            <person name="Gomez Garrido J."/>
        </authorList>
    </citation>
    <scope>NUCLEOTIDE SEQUENCE</scope>
</reference>